<proteinExistence type="evidence at transcript level"/>
<dbReference type="Gene3D" id="3.90.70.10">
    <property type="entry name" value="Cysteine proteinases"/>
    <property type="match status" value="1"/>
</dbReference>
<dbReference type="InterPro" id="IPR038765">
    <property type="entry name" value="Papain-like_cys_pep_sf"/>
</dbReference>
<dbReference type="CDD" id="cd02620">
    <property type="entry name" value="Peptidase_C1A_CathepsinB"/>
    <property type="match status" value="1"/>
</dbReference>
<protein>
    <submittedName>
        <fullName evidence="4">Fowlerpain-3</fullName>
    </submittedName>
</protein>
<dbReference type="GO" id="GO:0006508">
    <property type="term" value="P:proteolysis"/>
    <property type="evidence" value="ECO:0007669"/>
    <property type="project" value="InterPro"/>
</dbReference>
<dbReference type="SMART" id="SM00645">
    <property type="entry name" value="Pept_C1"/>
    <property type="match status" value="1"/>
</dbReference>
<dbReference type="AlphaFoldDB" id="A0A1L1XWG7"/>
<dbReference type="InterPro" id="IPR000668">
    <property type="entry name" value="Peptidase_C1A_C"/>
</dbReference>
<dbReference type="PROSITE" id="PS00640">
    <property type="entry name" value="THIOL_PROTEASE_ASN"/>
    <property type="match status" value="1"/>
</dbReference>
<sequence>MKVIPTPFLKAFLFIASLILLIIIGSSSTSLQALEILNLDSSSDPLAHDEAFIQLINKYAKTWQAGKSKFFEGKRLSHARRLIGLGLPTPEQRASYPKKNSLMMGEEANSLEKYLVKMDALPDSYNAANDSNYYMCQQLHRIRNQEQCGSCWAFSISEMVADRFCIGTRGKINTIMSPQWMVSCDTADNGCNGGEFPTAFQFVETTGLVSDGCVPYQSGNGFVPPCPNSCTNGEDINVRYRTKNSRNFDVNDMKSVQASILANGPVISGFKVYRDFYNYRSGVYKHVAGGLVGGHAIKVVGWGVTQSNVPYWIVANSWSDEWGMNGYFWILRGTNECSIEENMWETIPAL</sequence>
<reference evidence="4" key="1">
    <citation type="submission" date="2014-11" db="EMBL/GenBank/DDBJ databases">
        <title>Novel cysteine proteases of Naegleria fowleri and their charecterization.</title>
        <authorList>
            <person name="Lee J."/>
            <person name="Kang J.-M."/>
            <person name="Na B.-K."/>
            <person name="Shin H.-J."/>
        </authorList>
    </citation>
    <scope>NUCLEOTIDE SEQUENCE</scope>
</reference>
<evidence type="ECO:0000313" key="4">
    <source>
        <dbReference type="EMBL" id="AKC55966.1"/>
    </source>
</evidence>
<dbReference type="VEuPathDB" id="AmoebaDB:NfTy_075970"/>
<feature type="domain" description="Peptidase C1A papain C-terminal" evidence="3">
    <location>
        <begin position="121"/>
        <end position="347"/>
    </location>
</feature>
<organism evidence="4">
    <name type="scientific">Naegleria fowleri</name>
    <name type="common">Brain eating amoeba</name>
    <dbReference type="NCBI Taxonomy" id="5763"/>
    <lineage>
        <taxon>Eukaryota</taxon>
        <taxon>Discoba</taxon>
        <taxon>Heterolobosea</taxon>
        <taxon>Tetramitia</taxon>
        <taxon>Eutetramitia</taxon>
        <taxon>Vahlkampfiidae</taxon>
        <taxon>Naegleria</taxon>
    </lineage>
</organism>
<keyword evidence="2" id="KW-1015">Disulfide bond</keyword>
<dbReference type="PRINTS" id="PR00705">
    <property type="entry name" value="PAPAIN"/>
</dbReference>
<comment type="similarity">
    <text evidence="1">Belongs to the peptidase C1 family.</text>
</comment>
<dbReference type="VEuPathDB" id="AmoebaDB:FDP41_006885"/>
<dbReference type="GO" id="GO:0008234">
    <property type="term" value="F:cysteine-type peptidase activity"/>
    <property type="evidence" value="ECO:0007669"/>
    <property type="project" value="InterPro"/>
</dbReference>
<evidence type="ECO:0000256" key="1">
    <source>
        <dbReference type="ARBA" id="ARBA00008455"/>
    </source>
</evidence>
<dbReference type="PANTHER" id="PTHR12411">
    <property type="entry name" value="CYSTEINE PROTEASE FAMILY C1-RELATED"/>
    <property type="match status" value="1"/>
</dbReference>
<name>A0A1L1XWG7_NAEFO</name>
<evidence type="ECO:0000259" key="3">
    <source>
        <dbReference type="SMART" id="SM00645"/>
    </source>
</evidence>
<dbReference type="InterPro" id="IPR025660">
    <property type="entry name" value="Pept_his_AS"/>
</dbReference>
<dbReference type="VEuPathDB" id="AmoebaDB:NF0099990"/>
<accession>A0A1L1XWG7</accession>
<dbReference type="InterPro" id="IPR025661">
    <property type="entry name" value="Pept_asp_AS"/>
</dbReference>
<dbReference type="SUPFAM" id="SSF54001">
    <property type="entry name" value="Cysteine proteinases"/>
    <property type="match status" value="1"/>
</dbReference>
<dbReference type="SMR" id="A0A1L1XWG7"/>
<dbReference type="Pfam" id="PF00112">
    <property type="entry name" value="Peptidase_C1"/>
    <property type="match status" value="1"/>
</dbReference>
<dbReference type="PROSITE" id="PS00639">
    <property type="entry name" value="THIOL_PROTEASE_HIS"/>
    <property type="match status" value="1"/>
</dbReference>
<dbReference type="InterPro" id="IPR013128">
    <property type="entry name" value="Peptidase_C1A"/>
</dbReference>
<dbReference type="EMBL" id="KP205566">
    <property type="protein sequence ID" value="AKC55966.1"/>
    <property type="molecule type" value="mRNA"/>
</dbReference>
<evidence type="ECO:0000256" key="2">
    <source>
        <dbReference type="ARBA" id="ARBA00023157"/>
    </source>
</evidence>